<sequence>MAQTPQQGPHQGGFPTAQIPFQEHHHAPLHQGRQGLTQGLGSSLIRQMQSRRRLVMIGRMHELDSTENMPQTTLPGPLGTEDGTDWPTTLGQWARELGFSALGIARPDLSRAGPQLHRWLELGRHGHMDYMAKHADLRLAPERLVPNTLSVISVLQSYLPPGADPAQILADGERAYVARYALGRDYHKLLRSRLQKLAERLQETIGPFGFRCFADSAPVLEVELAGQAGLGWRGKHTLLLTRQGSWHFLGEIYTDLPLPAAQPQTNHCGQCRRCLDVCPTGAILAPYELDARRCISYLTIELHGPIPEAFRPLLGNRIYGCDDCQLVCPWNRFATPGDPQFSPREGLDAATLLQLFAWEATDFNDRLAGSPIRRIGHERWLRNIAVALGNGPGGPAVMQALRRRLDHPSPLVREHVAWALNRLTGKKPD</sequence>
<keyword evidence="9" id="KW-0846">Cobalamin</keyword>
<comment type="cofactor">
    <cofactor evidence="9">
        <name>[4Fe-4S] cluster</name>
        <dbReference type="ChEBI" id="CHEBI:49883"/>
    </cofactor>
    <text evidence="9">Binds 2 [4Fe-4S] clusters per monomer.</text>
</comment>
<evidence type="ECO:0000256" key="1">
    <source>
        <dbReference type="ARBA" id="ARBA00022485"/>
    </source>
</evidence>
<dbReference type="FunFam" id="3.30.70.20:FF:000017">
    <property type="entry name" value="Epoxyqueuosine reductase"/>
    <property type="match status" value="1"/>
</dbReference>
<feature type="binding site" evidence="9">
    <location>
        <position position="321"/>
    </location>
    <ligand>
        <name>[4Fe-4S] cluster</name>
        <dbReference type="ChEBI" id="CHEBI:49883"/>
        <label>2</label>
    </ligand>
</feature>
<dbReference type="GO" id="GO:0005737">
    <property type="term" value="C:cytoplasm"/>
    <property type="evidence" value="ECO:0007669"/>
    <property type="project" value="UniProtKB-SubCell"/>
</dbReference>
<dbReference type="InterPro" id="IPR013542">
    <property type="entry name" value="QueG_DUF1730"/>
</dbReference>
<protein>
    <recommendedName>
        <fullName evidence="9">Epoxyqueuosine reductase</fullName>
        <ecNumber evidence="9">1.17.99.6</ecNumber>
    </recommendedName>
    <alternativeName>
        <fullName evidence="9">Queuosine biosynthesis protein QueG</fullName>
    </alternativeName>
</protein>
<feature type="binding site" evidence="9">
    <location>
        <position position="296"/>
    </location>
    <ligand>
        <name>cob(II)alamin</name>
        <dbReference type="ChEBI" id="CHEBI:16304"/>
    </ligand>
</feature>
<reference evidence="11" key="1">
    <citation type="submission" date="2020-11" db="EMBL/GenBank/DDBJ databases">
        <title>Azospira inquinata sp. nov.</title>
        <authorList>
            <person name="Moe W.M."/>
            <person name="Mikes M.C."/>
        </authorList>
    </citation>
    <scope>NUCLEOTIDE SEQUENCE</scope>
    <source>
        <strain evidence="11">Azo-3</strain>
    </source>
</reference>
<feature type="binding site" evidence="9">
    <location>
        <position position="249"/>
    </location>
    <ligand>
        <name>cob(II)alamin</name>
        <dbReference type="ChEBI" id="CHEBI:16304"/>
    </ligand>
</feature>
<dbReference type="PANTHER" id="PTHR30002:SF4">
    <property type="entry name" value="EPOXYQUEUOSINE REDUCTASE"/>
    <property type="match status" value="1"/>
</dbReference>
<dbReference type="GO" id="GO:0052693">
    <property type="term" value="F:epoxyqueuosine reductase activity"/>
    <property type="evidence" value="ECO:0007669"/>
    <property type="project" value="UniProtKB-UniRule"/>
</dbReference>
<keyword evidence="12" id="KW-1185">Reference proteome</keyword>
<dbReference type="EMBL" id="CP064782">
    <property type="protein sequence ID" value="QWT49607.1"/>
    <property type="molecule type" value="Genomic_DNA"/>
</dbReference>
<dbReference type="Gene3D" id="3.30.70.20">
    <property type="match status" value="1"/>
</dbReference>
<evidence type="ECO:0000256" key="5">
    <source>
        <dbReference type="ARBA" id="ARBA00022785"/>
    </source>
</evidence>
<feature type="binding site" evidence="9">
    <location>
        <position position="324"/>
    </location>
    <ligand>
        <name>[4Fe-4S] cluster</name>
        <dbReference type="ChEBI" id="CHEBI:49883"/>
        <label>2</label>
    </ligand>
</feature>
<comment type="subunit">
    <text evidence="9">Monomer.</text>
</comment>
<dbReference type="Pfam" id="PF13484">
    <property type="entry name" value="Fer4_16"/>
    <property type="match status" value="1"/>
</dbReference>
<keyword evidence="6 9" id="KW-0560">Oxidoreductase</keyword>
<comment type="catalytic activity">
    <reaction evidence="9">
        <text>epoxyqueuosine(34) in tRNA + AH2 = queuosine(34) in tRNA + A + H2O</text>
        <dbReference type="Rhea" id="RHEA:32159"/>
        <dbReference type="Rhea" id="RHEA-COMP:18571"/>
        <dbReference type="Rhea" id="RHEA-COMP:18582"/>
        <dbReference type="ChEBI" id="CHEBI:13193"/>
        <dbReference type="ChEBI" id="CHEBI:15377"/>
        <dbReference type="ChEBI" id="CHEBI:17499"/>
        <dbReference type="ChEBI" id="CHEBI:194431"/>
        <dbReference type="ChEBI" id="CHEBI:194443"/>
        <dbReference type="EC" id="1.17.99.6"/>
    </reaction>
</comment>
<feature type="binding site" evidence="9">
    <location>
        <position position="239"/>
    </location>
    <ligand>
        <name>cob(II)alamin</name>
        <dbReference type="ChEBI" id="CHEBI:16304"/>
    </ligand>
</feature>
<feature type="binding site" evidence="9">
    <location>
        <position position="328"/>
    </location>
    <ligand>
        <name>[4Fe-4S] cluster</name>
        <dbReference type="ChEBI" id="CHEBI:49883"/>
        <label>1</label>
    </ligand>
</feature>
<dbReference type="PROSITE" id="PS00198">
    <property type="entry name" value="4FE4S_FER_1"/>
    <property type="match status" value="1"/>
</dbReference>
<evidence type="ECO:0000313" key="11">
    <source>
        <dbReference type="EMBL" id="QWT49607.1"/>
    </source>
</evidence>
<feature type="binding site" evidence="9">
    <location>
        <position position="274"/>
    </location>
    <ligand>
        <name>[4Fe-4S] cluster</name>
        <dbReference type="ChEBI" id="CHEBI:49883"/>
        <label>1</label>
    </ligand>
</feature>
<comment type="pathway">
    <text evidence="9">tRNA modification; tRNA-queuosine biosynthesis.</text>
</comment>
<keyword evidence="8 9" id="KW-0411">Iron-sulfur</keyword>
<dbReference type="Gene3D" id="1.25.10.10">
    <property type="entry name" value="Leucine-rich Repeat Variant"/>
    <property type="match status" value="1"/>
</dbReference>
<feature type="binding site" evidence="9">
    <location>
        <position position="268"/>
    </location>
    <ligand>
        <name>[4Fe-4S] cluster</name>
        <dbReference type="ChEBI" id="CHEBI:49883"/>
        <label>1</label>
    </ligand>
</feature>
<evidence type="ECO:0000256" key="8">
    <source>
        <dbReference type="ARBA" id="ARBA00023014"/>
    </source>
</evidence>
<organism evidence="11 12">
    <name type="scientific">Azospira inquinata</name>
    <dbReference type="NCBI Taxonomy" id="2785627"/>
    <lineage>
        <taxon>Bacteria</taxon>
        <taxon>Pseudomonadati</taxon>
        <taxon>Pseudomonadota</taxon>
        <taxon>Betaproteobacteria</taxon>
        <taxon>Rhodocyclales</taxon>
        <taxon>Rhodocyclaceae</taxon>
        <taxon>Azospira</taxon>
    </lineage>
</organism>
<feature type="binding site" evidence="9">
    <location>
        <position position="294"/>
    </location>
    <ligand>
        <name>[4Fe-4S] cluster</name>
        <dbReference type="ChEBI" id="CHEBI:49883"/>
        <label>2</label>
    </ligand>
</feature>
<feature type="binding site" evidence="9">
    <location>
        <begin position="321"/>
        <end position="322"/>
    </location>
    <ligand>
        <name>cob(II)alamin</name>
        <dbReference type="ChEBI" id="CHEBI:16304"/>
    </ligand>
</feature>
<accession>A0A975XV92</accession>
<feature type="domain" description="4Fe-4S ferredoxin-type" evidence="10">
    <location>
        <begin position="259"/>
        <end position="288"/>
    </location>
</feature>
<feature type="active site" description="Proton donor" evidence="9">
    <location>
        <position position="215"/>
    </location>
</feature>
<dbReference type="InterPro" id="IPR004453">
    <property type="entry name" value="QueG"/>
</dbReference>
<dbReference type="InterPro" id="IPR017900">
    <property type="entry name" value="4Fe4S_Fe_S_CS"/>
</dbReference>
<comment type="similarity">
    <text evidence="9">Belongs to the QueG family.</text>
</comment>
<evidence type="ECO:0000256" key="9">
    <source>
        <dbReference type="HAMAP-Rule" id="MF_00916"/>
    </source>
</evidence>
<evidence type="ECO:0000256" key="3">
    <source>
        <dbReference type="ARBA" id="ARBA00022694"/>
    </source>
</evidence>
<evidence type="ECO:0000313" key="12">
    <source>
        <dbReference type="Proteomes" id="UP000683428"/>
    </source>
</evidence>
<keyword evidence="7 9" id="KW-0408">Iron</keyword>
<evidence type="ECO:0000256" key="2">
    <source>
        <dbReference type="ARBA" id="ARBA00022490"/>
    </source>
</evidence>
<dbReference type="InterPro" id="IPR017896">
    <property type="entry name" value="4Fe4S_Fe-S-bd"/>
</dbReference>
<evidence type="ECO:0000256" key="6">
    <source>
        <dbReference type="ARBA" id="ARBA00023002"/>
    </source>
</evidence>
<dbReference type="InterPro" id="IPR011989">
    <property type="entry name" value="ARM-like"/>
</dbReference>
<keyword evidence="2 9" id="KW-0963">Cytoplasm</keyword>
<comment type="subcellular location">
    <subcellularLocation>
        <location evidence="9">Cytoplasm</location>
    </subcellularLocation>
</comment>
<dbReference type="AlphaFoldDB" id="A0A975XV92"/>
<dbReference type="SUPFAM" id="SSF54862">
    <property type="entry name" value="4Fe-4S ferredoxins"/>
    <property type="match status" value="1"/>
</dbReference>
<keyword evidence="5 9" id="KW-0671">Queuosine biosynthesis</keyword>
<comment type="cofactor">
    <cofactor evidence="9">
        <name>cob(II)alamin</name>
        <dbReference type="ChEBI" id="CHEBI:16304"/>
    </cofactor>
</comment>
<evidence type="ECO:0000256" key="4">
    <source>
        <dbReference type="ARBA" id="ARBA00022723"/>
    </source>
</evidence>
<proteinExistence type="inferred from homology"/>
<dbReference type="NCBIfam" id="TIGR00276">
    <property type="entry name" value="tRNA epoxyqueuosine(34) reductase QueG"/>
    <property type="match status" value="1"/>
</dbReference>
<dbReference type="PANTHER" id="PTHR30002">
    <property type="entry name" value="EPOXYQUEUOSINE REDUCTASE"/>
    <property type="match status" value="1"/>
</dbReference>
<feature type="binding site" evidence="9">
    <location>
        <position position="278"/>
    </location>
    <ligand>
        <name>[4Fe-4S] cluster</name>
        <dbReference type="ChEBI" id="CHEBI:49883"/>
        <label>2</label>
    </ligand>
</feature>
<dbReference type="HAMAP" id="MF_00916">
    <property type="entry name" value="QueG"/>
    <property type="match status" value="1"/>
</dbReference>
<keyword evidence="1 9" id="KW-0004">4Fe-4S</keyword>
<dbReference type="GO" id="GO:0008616">
    <property type="term" value="P:tRNA queuosine(34) biosynthetic process"/>
    <property type="evidence" value="ECO:0007669"/>
    <property type="project" value="UniProtKB-UniRule"/>
</dbReference>
<dbReference type="KEGG" id="aiq:Azoinq_03060"/>
<keyword evidence="9" id="KW-0170">Cobalt</keyword>
<dbReference type="Pfam" id="PF08331">
    <property type="entry name" value="QueG_DUF1730"/>
    <property type="match status" value="1"/>
</dbReference>
<dbReference type="GO" id="GO:0031419">
    <property type="term" value="F:cobalamin binding"/>
    <property type="evidence" value="ECO:0007669"/>
    <property type="project" value="UniProtKB-KW"/>
</dbReference>
<dbReference type="EC" id="1.17.99.6" evidence="9"/>
<dbReference type="GO" id="GO:0051539">
    <property type="term" value="F:4 iron, 4 sulfur cluster binding"/>
    <property type="evidence" value="ECO:0007669"/>
    <property type="project" value="UniProtKB-KW"/>
</dbReference>
<feature type="binding site" evidence="9">
    <location>
        <position position="215"/>
    </location>
    <ligand>
        <name>cob(II)alamin</name>
        <dbReference type="ChEBI" id="CHEBI:16304"/>
    </ligand>
</feature>
<feature type="binding site" evidence="9">
    <location>
        <position position="271"/>
    </location>
    <ligand>
        <name>[4Fe-4S] cluster</name>
        <dbReference type="ChEBI" id="CHEBI:49883"/>
        <label>1</label>
    </ligand>
</feature>
<evidence type="ECO:0000256" key="7">
    <source>
        <dbReference type="ARBA" id="ARBA00023004"/>
    </source>
</evidence>
<dbReference type="Proteomes" id="UP000683428">
    <property type="component" value="Chromosome"/>
</dbReference>
<gene>
    <name evidence="9 11" type="primary">queG</name>
    <name evidence="11" type="ORF">Azoinq_03060</name>
</gene>
<feature type="binding site" evidence="9">
    <location>
        <position position="138"/>
    </location>
    <ligand>
        <name>cob(II)alamin</name>
        <dbReference type="ChEBI" id="CHEBI:16304"/>
    </ligand>
</feature>
<name>A0A975XV92_9RHOO</name>
<comment type="function">
    <text evidence="9">Catalyzes the conversion of epoxyqueuosine (oQ) to queuosine (Q), which is a hypermodified base found in the wobble positions of tRNA(Asp), tRNA(Asn), tRNA(His) and tRNA(Tyr).</text>
</comment>
<dbReference type="GO" id="GO:0046872">
    <property type="term" value="F:metal ion binding"/>
    <property type="evidence" value="ECO:0007669"/>
    <property type="project" value="UniProtKB-KW"/>
</dbReference>
<keyword evidence="4 9" id="KW-0479">Metal-binding</keyword>
<evidence type="ECO:0000259" key="10">
    <source>
        <dbReference type="PROSITE" id="PS51379"/>
    </source>
</evidence>
<dbReference type="PROSITE" id="PS51379">
    <property type="entry name" value="4FE4S_FER_2"/>
    <property type="match status" value="1"/>
</dbReference>
<comment type="caution">
    <text evidence="9">Lacks conserved residue(s) required for the propagation of feature annotation.</text>
</comment>
<keyword evidence="3 9" id="KW-0819">tRNA processing</keyword>